<protein>
    <submittedName>
        <fullName evidence="9">Solute carrier family 35, member F1/2</fullName>
    </submittedName>
</protein>
<dbReference type="EMBL" id="BDSP01000097">
    <property type="protein sequence ID" value="GAX15886.1"/>
    <property type="molecule type" value="Genomic_DNA"/>
</dbReference>
<dbReference type="GO" id="GO:0022857">
    <property type="term" value="F:transmembrane transporter activity"/>
    <property type="evidence" value="ECO:0007669"/>
    <property type="project" value="InterPro"/>
</dbReference>
<dbReference type="OrthoDB" id="429955at2759"/>
<gene>
    <name evidence="9" type="ORF">FisN_2Lh378</name>
</gene>
<evidence type="ECO:0000313" key="10">
    <source>
        <dbReference type="Proteomes" id="UP000198406"/>
    </source>
</evidence>
<reference evidence="9 10" key="1">
    <citation type="journal article" date="2015" name="Plant Cell">
        <title>Oil accumulation by the oleaginous diatom Fistulifera solaris as revealed by the genome and transcriptome.</title>
        <authorList>
            <person name="Tanaka T."/>
            <person name="Maeda Y."/>
            <person name="Veluchamy A."/>
            <person name="Tanaka M."/>
            <person name="Abida H."/>
            <person name="Marechal E."/>
            <person name="Bowler C."/>
            <person name="Muto M."/>
            <person name="Sunaga Y."/>
            <person name="Tanaka M."/>
            <person name="Yoshino T."/>
            <person name="Taniguchi T."/>
            <person name="Fukuda Y."/>
            <person name="Nemoto M."/>
            <person name="Matsumoto M."/>
            <person name="Wong P.S."/>
            <person name="Aburatani S."/>
            <person name="Fujibuchi W."/>
        </authorList>
    </citation>
    <scope>NUCLEOTIDE SEQUENCE [LARGE SCALE GENOMIC DNA]</scope>
    <source>
        <strain evidence="9 10">JPCC DA0580</strain>
    </source>
</reference>
<feature type="transmembrane region" description="Helical" evidence="8">
    <location>
        <begin position="27"/>
        <end position="46"/>
    </location>
</feature>
<evidence type="ECO:0000313" key="9">
    <source>
        <dbReference type="EMBL" id="GAX15886.1"/>
    </source>
</evidence>
<evidence type="ECO:0000256" key="3">
    <source>
        <dbReference type="ARBA" id="ARBA00022448"/>
    </source>
</evidence>
<evidence type="ECO:0000256" key="6">
    <source>
        <dbReference type="ARBA" id="ARBA00023136"/>
    </source>
</evidence>
<feature type="transmembrane region" description="Helical" evidence="8">
    <location>
        <begin position="192"/>
        <end position="212"/>
    </location>
</feature>
<comment type="subcellular location">
    <subcellularLocation>
        <location evidence="1">Membrane</location>
        <topology evidence="1">Multi-pass membrane protein</topology>
    </subcellularLocation>
</comment>
<dbReference type="SUPFAM" id="SSF103481">
    <property type="entry name" value="Multidrug resistance efflux transporter EmrE"/>
    <property type="match status" value="1"/>
</dbReference>
<evidence type="ECO:0000256" key="2">
    <source>
        <dbReference type="ARBA" id="ARBA00007863"/>
    </source>
</evidence>
<dbReference type="AlphaFoldDB" id="A0A1Z5JPR8"/>
<keyword evidence="5 8" id="KW-1133">Transmembrane helix</keyword>
<dbReference type="InterPro" id="IPR052221">
    <property type="entry name" value="SLC35F_Transporter"/>
</dbReference>
<evidence type="ECO:0000256" key="1">
    <source>
        <dbReference type="ARBA" id="ARBA00004141"/>
    </source>
</evidence>
<evidence type="ECO:0000256" key="5">
    <source>
        <dbReference type="ARBA" id="ARBA00022989"/>
    </source>
</evidence>
<accession>A0A1Z5JPR8</accession>
<feature type="transmembrane region" description="Helical" evidence="8">
    <location>
        <begin position="263"/>
        <end position="283"/>
    </location>
</feature>
<feature type="transmembrane region" description="Helical" evidence="8">
    <location>
        <begin position="166"/>
        <end position="185"/>
    </location>
</feature>
<dbReference type="Proteomes" id="UP000198406">
    <property type="component" value="Unassembled WGS sequence"/>
</dbReference>
<evidence type="ECO:0000256" key="4">
    <source>
        <dbReference type="ARBA" id="ARBA00022692"/>
    </source>
</evidence>
<evidence type="ECO:0000256" key="8">
    <source>
        <dbReference type="SAM" id="Phobius"/>
    </source>
</evidence>
<dbReference type="InParanoid" id="A0A1Z5JPR8"/>
<dbReference type="InterPro" id="IPR009262">
    <property type="entry name" value="SLC35_F1/F2/F6"/>
</dbReference>
<sequence length="407" mass="45507">MHPHAGDSSNEYGQQKYRCWHNLQNNWGILIFGQIVCLLGSVTGATQSQLSLQCHWSAPGFSVFLFYSCLTLFLIPLYYQQKKQHVRLETHDSNENDDDDANEDPTIEAAQDTISPENTPSVGAYLFLNTIWLQAPPWFYLIMGSLDVSASFCIVSAFSLTNITSVSLLTALSIPTTMVLSCFFLKRRYQLWHYVGVALCLFGIVCRVGQDWKQDHQQIEEEAAATTYPHKFWGDVLACMGGVFFGINNVLGEVAVQRLGGPLEFLGMMGFFAAILAFIYSMVMERDEIRAFFVESRDICPAQTSTLLLLAYVATNVLGYYGGAHFLRVSEATFFNLSFQTGSLWSVVFSIVGQHIYPDPLFYVSLVVTVSGVVVYEMANKSRRESRDIDGPASPEATSSIHLRELS</sequence>
<proteinExistence type="inferred from homology"/>
<dbReference type="PANTHER" id="PTHR14233">
    <property type="entry name" value="DUF914-RELATED"/>
    <property type="match status" value="1"/>
</dbReference>
<feature type="transmembrane region" description="Helical" evidence="8">
    <location>
        <begin position="232"/>
        <end position="251"/>
    </location>
</feature>
<comment type="caution">
    <text evidence="9">The sequence shown here is derived from an EMBL/GenBank/DDBJ whole genome shotgun (WGS) entry which is preliminary data.</text>
</comment>
<keyword evidence="3" id="KW-0813">Transport</keyword>
<feature type="region of interest" description="Disordered" evidence="7">
    <location>
        <begin position="386"/>
        <end position="407"/>
    </location>
</feature>
<evidence type="ECO:0000256" key="7">
    <source>
        <dbReference type="SAM" id="MobiDB-lite"/>
    </source>
</evidence>
<dbReference type="PANTHER" id="PTHR14233:SF4">
    <property type="entry name" value="SOLUTE CARRIER FAMILY 35 MEMBER F2"/>
    <property type="match status" value="1"/>
</dbReference>
<keyword evidence="6 8" id="KW-0472">Membrane</keyword>
<comment type="similarity">
    <text evidence="2">Belongs to the SLC35F solute transporter family.</text>
</comment>
<feature type="transmembrane region" description="Helical" evidence="8">
    <location>
        <begin position="303"/>
        <end position="322"/>
    </location>
</feature>
<organism evidence="9 10">
    <name type="scientific">Fistulifera solaris</name>
    <name type="common">Oleaginous diatom</name>
    <dbReference type="NCBI Taxonomy" id="1519565"/>
    <lineage>
        <taxon>Eukaryota</taxon>
        <taxon>Sar</taxon>
        <taxon>Stramenopiles</taxon>
        <taxon>Ochrophyta</taxon>
        <taxon>Bacillariophyta</taxon>
        <taxon>Bacillariophyceae</taxon>
        <taxon>Bacillariophycidae</taxon>
        <taxon>Naviculales</taxon>
        <taxon>Naviculaceae</taxon>
        <taxon>Fistulifera</taxon>
    </lineage>
</organism>
<name>A0A1Z5JPR8_FISSO</name>
<dbReference type="InterPro" id="IPR037185">
    <property type="entry name" value="EmrE-like"/>
</dbReference>
<keyword evidence="4 8" id="KW-0812">Transmembrane</keyword>
<feature type="transmembrane region" description="Helical" evidence="8">
    <location>
        <begin position="362"/>
        <end position="379"/>
    </location>
</feature>
<feature type="transmembrane region" description="Helical" evidence="8">
    <location>
        <begin position="334"/>
        <end position="356"/>
    </location>
</feature>
<dbReference type="Pfam" id="PF06027">
    <property type="entry name" value="SLC35F"/>
    <property type="match status" value="1"/>
</dbReference>
<dbReference type="GO" id="GO:0016020">
    <property type="term" value="C:membrane"/>
    <property type="evidence" value="ECO:0007669"/>
    <property type="project" value="UniProtKB-SubCell"/>
</dbReference>
<feature type="transmembrane region" description="Helical" evidence="8">
    <location>
        <begin position="58"/>
        <end position="79"/>
    </location>
</feature>
<keyword evidence="10" id="KW-1185">Reference proteome</keyword>